<geneLocation type="plasmid" evidence="1 2">
    <name>unnamed2</name>
</geneLocation>
<gene>
    <name evidence="1" type="ORF">HN018_24910</name>
</gene>
<keyword evidence="2" id="KW-1185">Reference proteome</keyword>
<sequence>MTARTVLFFQALSASLTIAGGLLLSGSSVPPTSREASLHQAFRLADIDPKIFHHWPNVHATTTVADVDPAIFHHWPHAATTVADADPKIFHHWPNVDATVTVADIDSSIFHHWG</sequence>
<name>A0A6M8HYX9_9PROT</name>
<dbReference type="RefSeq" id="WP_171835762.1">
    <property type="nucleotide sequence ID" value="NZ_CP053710.1"/>
</dbReference>
<organism evidence="1 2">
    <name type="scientific">Lichenicola cladoniae</name>
    <dbReference type="NCBI Taxonomy" id="1484109"/>
    <lineage>
        <taxon>Bacteria</taxon>
        <taxon>Pseudomonadati</taxon>
        <taxon>Pseudomonadota</taxon>
        <taxon>Alphaproteobacteria</taxon>
        <taxon>Acetobacterales</taxon>
        <taxon>Acetobacteraceae</taxon>
        <taxon>Lichenicola</taxon>
    </lineage>
</organism>
<dbReference type="KEGG" id="lck:HN018_24910"/>
<protein>
    <submittedName>
        <fullName evidence="1">Uncharacterized protein</fullName>
    </submittedName>
</protein>
<dbReference type="Proteomes" id="UP000500767">
    <property type="component" value="Plasmid unnamed2"/>
</dbReference>
<dbReference type="EMBL" id="CP053710">
    <property type="protein sequence ID" value="QKE93427.1"/>
    <property type="molecule type" value="Genomic_DNA"/>
</dbReference>
<proteinExistence type="predicted"/>
<keyword evidence="1" id="KW-0614">Plasmid</keyword>
<reference evidence="1 2" key="1">
    <citation type="journal article" date="2014" name="World J. Microbiol. Biotechnol.">
        <title>Biodiversity and physiological characteristics of Antarctic and Arctic lichens-associated bacteria.</title>
        <authorList>
            <person name="Lee Y.M."/>
            <person name="Kim E.H."/>
            <person name="Lee H.K."/>
            <person name="Hong S.G."/>
        </authorList>
    </citation>
    <scope>NUCLEOTIDE SEQUENCE [LARGE SCALE GENOMIC DNA]</scope>
    <source>
        <strain evidence="1 2">PAMC 26569</strain>
        <plasmid evidence="1">unnamed2</plasmid>
    </source>
</reference>
<dbReference type="AlphaFoldDB" id="A0A6M8HYX9"/>
<accession>A0A6M8HYX9</accession>
<evidence type="ECO:0000313" key="1">
    <source>
        <dbReference type="EMBL" id="QKE93427.1"/>
    </source>
</evidence>
<evidence type="ECO:0000313" key="2">
    <source>
        <dbReference type="Proteomes" id="UP000500767"/>
    </source>
</evidence>